<dbReference type="STRING" id="1433126.BN938_2138"/>
<dbReference type="PANTHER" id="PTHR43133:SF51">
    <property type="entry name" value="RNA POLYMERASE SIGMA FACTOR"/>
    <property type="match status" value="1"/>
</dbReference>
<evidence type="ECO:0000313" key="7">
    <source>
        <dbReference type="EMBL" id="CDN32211.1"/>
    </source>
</evidence>
<dbReference type="Gene3D" id="1.10.10.10">
    <property type="entry name" value="Winged helix-like DNA-binding domain superfamily/Winged helix DNA-binding domain"/>
    <property type="match status" value="1"/>
</dbReference>
<dbReference type="InterPro" id="IPR039425">
    <property type="entry name" value="RNA_pol_sigma-70-like"/>
</dbReference>
<dbReference type="GO" id="GO:0003677">
    <property type="term" value="F:DNA binding"/>
    <property type="evidence" value="ECO:0007669"/>
    <property type="project" value="InterPro"/>
</dbReference>
<dbReference type="InterPro" id="IPR014284">
    <property type="entry name" value="RNA_pol_sigma-70_dom"/>
</dbReference>
<gene>
    <name evidence="7" type="ORF">BN938_2138</name>
</gene>
<dbReference type="CDD" id="cd06171">
    <property type="entry name" value="Sigma70_r4"/>
    <property type="match status" value="1"/>
</dbReference>
<evidence type="ECO:0000259" key="6">
    <source>
        <dbReference type="Pfam" id="PF08281"/>
    </source>
</evidence>
<reference evidence="7 8" key="1">
    <citation type="journal article" date="2015" name="Genome Announc.">
        <title>Complete Genome Sequence of the Novel Leech Symbiont Mucinivorans hirudinis M3T.</title>
        <authorList>
            <person name="Nelson M.C."/>
            <person name="Bomar L."/>
            <person name="Graf J."/>
        </authorList>
    </citation>
    <scope>NUCLEOTIDE SEQUENCE [LARGE SCALE GENOMIC DNA]</scope>
    <source>
        <strain evidence="8">M3</strain>
    </source>
</reference>
<keyword evidence="4" id="KW-0804">Transcription</keyword>
<dbReference type="PANTHER" id="PTHR43133">
    <property type="entry name" value="RNA POLYMERASE ECF-TYPE SIGMA FACTO"/>
    <property type="match status" value="1"/>
</dbReference>
<dbReference type="NCBIfam" id="TIGR02937">
    <property type="entry name" value="sigma70-ECF"/>
    <property type="match status" value="1"/>
</dbReference>
<evidence type="ECO:0000256" key="1">
    <source>
        <dbReference type="ARBA" id="ARBA00010641"/>
    </source>
</evidence>
<organism evidence="7 8">
    <name type="scientific">Mucinivorans hirudinis</name>
    <dbReference type="NCBI Taxonomy" id="1433126"/>
    <lineage>
        <taxon>Bacteria</taxon>
        <taxon>Pseudomonadati</taxon>
        <taxon>Bacteroidota</taxon>
        <taxon>Bacteroidia</taxon>
        <taxon>Bacteroidales</taxon>
        <taxon>Rikenellaceae</taxon>
        <taxon>Mucinivorans</taxon>
    </lineage>
</organism>
<evidence type="ECO:0000256" key="4">
    <source>
        <dbReference type="ARBA" id="ARBA00023163"/>
    </source>
</evidence>
<dbReference type="Pfam" id="PF08281">
    <property type="entry name" value="Sigma70_r4_2"/>
    <property type="match status" value="1"/>
</dbReference>
<dbReference type="Gene3D" id="1.10.1740.10">
    <property type="match status" value="1"/>
</dbReference>
<sequence length="168" mass="19559">MLVEETIAGCRESYDELFARYRSQVLAMLTLRCGADQAQDIMQEAFIKGFLNIEKFDNHFSFGGWIFTIARNLAIDYSRRKRGNALEICPETPSSLPDPEQSVIQRQFRSKIENIIRKMPANYRIVFELRYIEELSYEEIATQLGMPIGTVKTQIHRVREKFVRGISE</sequence>
<comment type="similarity">
    <text evidence="1">Belongs to the sigma-70 factor family. ECF subfamily.</text>
</comment>
<dbReference type="InterPro" id="IPR013249">
    <property type="entry name" value="RNA_pol_sigma70_r4_t2"/>
</dbReference>
<evidence type="ECO:0000256" key="3">
    <source>
        <dbReference type="ARBA" id="ARBA00023082"/>
    </source>
</evidence>
<accession>A0A060R9C1</accession>
<dbReference type="AlphaFoldDB" id="A0A060R9C1"/>
<dbReference type="EMBL" id="HG934468">
    <property type="protein sequence ID" value="CDN32211.1"/>
    <property type="molecule type" value="Genomic_DNA"/>
</dbReference>
<keyword evidence="8" id="KW-1185">Reference proteome</keyword>
<name>A0A060R9C1_9BACT</name>
<feature type="domain" description="RNA polymerase sigma factor 70 region 4 type 2" evidence="6">
    <location>
        <begin position="111"/>
        <end position="161"/>
    </location>
</feature>
<evidence type="ECO:0000313" key="8">
    <source>
        <dbReference type="Proteomes" id="UP000027616"/>
    </source>
</evidence>
<dbReference type="GO" id="GO:0016987">
    <property type="term" value="F:sigma factor activity"/>
    <property type="evidence" value="ECO:0007669"/>
    <property type="project" value="UniProtKB-KW"/>
</dbReference>
<evidence type="ECO:0000259" key="5">
    <source>
        <dbReference type="Pfam" id="PF04542"/>
    </source>
</evidence>
<dbReference type="KEGG" id="rbc:BN938_2138"/>
<dbReference type="SUPFAM" id="SSF88946">
    <property type="entry name" value="Sigma2 domain of RNA polymerase sigma factors"/>
    <property type="match status" value="1"/>
</dbReference>
<dbReference type="HOGENOM" id="CLU_047691_3_0_10"/>
<dbReference type="SUPFAM" id="SSF88659">
    <property type="entry name" value="Sigma3 and sigma4 domains of RNA polymerase sigma factors"/>
    <property type="match status" value="1"/>
</dbReference>
<keyword evidence="2" id="KW-0805">Transcription regulation</keyword>
<dbReference type="eggNOG" id="COG1595">
    <property type="taxonomic scope" value="Bacteria"/>
</dbReference>
<protein>
    <submittedName>
        <fullName evidence="7">RNA polymerase sigma factor SigW</fullName>
    </submittedName>
</protein>
<dbReference type="Proteomes" id="UP000027616">
    <property type="component" value="Chromosome I"/>
</dbReference>
<dbReference type="InterPro" id="IPR013325">
    <property type="entry name" value="RNA_pol_sigma_r2"/>
</dbReference>
<dbReference type="InterPro" id="IPR007627">
    <property type="entry name" value="RNA_pol_sigma70_r2"/>
</dbReference>
<keyword evidence="3" id="KW-0731">Sigma factor</keyword>
<dbReference type="Pfam" id="PF04542">
    <property type="entry name" value="Sigma70_r2"/>
    <property type="match status" value="1"/>
</dbReference>
<dbReference type="InterPro" id="IPR013324">
    <property type="entry name" value="RNA_pol_sigma_r3/r4-like"/>
</dbReference>
<dbReference type="GO" id="GO:0006352">
    <property type="term" value="P:DNA-templated transcription initiation"/>
    <property type="evidence" value="ECO:0007669"/>
    <property type="project" value="InterPro"/>
</dbReference>
<evidence type="ECO:0000256" key="2">
    <source>
        <dbReference type="ARBA" id="ARBA00023015"/>
    </source>
</evidence>
<feature type="domain" description="RNA polymerase sigma-70 region 2" evidence="5">
    <location>
        <begin position="17"/>
        <end position="82"/>
    </location>
</feature>
<proteinExistence type="inferred from homology"/>
<dbReference type="InterPro" id="IPR036388">
    <property type="entry name" value="WH-like_DNA-bd_sf"/>
</dbReference>